<evidence type="ECO:0000313" key="1">
    <source>
        <dbReference type="EMBL" id="RUP46132.1"/>
    </source>
</evidence>
<dbReference type="EMBL" id="RBNI01006289">
    <property type="protein sequence ID" value="RUP46132.1"/>
    <property type="molecule type" value="Genomic_DNA"/>
</dbReference>
<keyword evidence="2" id="KW-1185">Reference proteome</keyword>
<comment type="caution">
    <text evidence="1">The sequence shown here is derived from an EMBL/GenBank/DDBJ whole genome shotgun (WGS) entry which is preliminary data.</text>
</comment>
<reference evidence="1 2" key="1">
    <citation type="journal article" date="2018" name="New Phytol.">
        <title>Phylogenomics of Endogonaceae and evolution of mycorrhizas within Mucoromycota.</title>
        <authorList>
            <person name="Chang Y."/>
            <person name="Desiro A."/>
            <person name="Na H."/>
            <person name="Sandor L."/>
            <person name="Lipzen A."/>
            <person name="Clum A."/>
            <person name="Barry K."/>
            <person name="Grigoriev I.V."/>
            <person name="Martin F.M."/>
            <person name="Stajich J.E."/>
            <person name="Smith M.E."/>
            <person name="Bonito G."/>
            <person name="Spatafora J.W."/>
        </authorList>
    </citation>
    <scope>NUCLEOTIDE SEQUENCE [LARGE SCALE GENOMIC DNA]</scope>
    <source>
        <strain evidence="1 2">GMNB39</strain>
    </source>
</reference>
<sequence>MMLHFGNERGRGVCLNNKGNVYKQMDNHFAEALDAYNLAIQNGKCVLNLFSLRPV</sequence>
<accession>A0A433D5K2</accession>
<name>A0A433D5K2_9FUNG</name>
<evidence type="ECO:0000313" key="2">
    <source>
        <dbReference type="Proteomes" id="UP000268093"/>
    </source>
</evidence>
<protein>
    <submittedName>
        <fullName evidence="1">Uncharacterized protein</fullName>
    </submittedName>
</protein>
<dbReference type="Proteomes" id="UP000268093">
    <property type="component" value="Unassembled WGS sequence"/>
</dbReference>
<gene>
    <name evidence="1" type="ORF">BC936DRAFT_147313</name>
</gene>
<dbReference type="AlphaFoldDB" id="A0A433D5K2"/>
<organism evidence="1 2">
    <name type="scientific">Jimgerdemannia flammicorona</name>
    <dbReference type="NCBI Taxonomy" id="994334"/>
    <lineage>
        <taxon>Eukaryota</taxon>
        <taxon>Fungi</taxon>
        <taxon>Fungi incertae sedis</taxon>
        <taxon>Mucoromycota</taxon>
        <taxon>Mucoromycotina</taxon>
        <taxon>Endogonomycetes</taxon>
        <taxon>Endogonales</taxon>
        <taxon>Endogonaceae</taxon>
        <taxon>Jimgerdemannia</taxon>
    </lineage>
</organism>
<proteinExistence type="predicted"/>